<gene>
    <name evidence="5" type="primary">arsC</name>
    <name evidence="5" type="ORF">FDT80_07390</name>
</gene>
<dbReference type="PROSITE" id="PS51353">
    <property type="entry name" value="ARSC"/>
    <property type="match status" value="1"/>
</dbReference>
<dbReference type="Pfam" id="PF03960">
    <property type="entry name" value="ArsC"/>
    <property type="match status" value="1"/>
</dbReference>
<keyword evidence="2 4" id="KW-0560">Oxidoreductase</keyword>
<dbReference type="Proteomes" id="UP000309550">
    <property type="component" value="Unassembled WGS sequence"/>
</dbReference>
<evidence type="ECO:0000256" key="1">
    <source>
        <dbReference type="ARBA" id="ARBA00007198"/>
    </source>
</evidence>
<dbReference type="AlphaFoldDB" id="A0A5S3PM55"/>
<dbReference type="RefSeq" id="WP_138661535.1">
    <property type="nucleotide sequence ID" value="NZ_VANS01000001.1"/>
</dbReference>
<dbReference type="OrthoDB" id="9790554at2"/>
<dbReference type="NCBIfam" id="TIGR00014">
    <property type="entry name" value="arsC"/>
    <property type="match status" value="1"/>
</dbReference>
<evidence type="ECO:0000313" key="6">
    <source>
        <dbReference type="Proteomes" id="UP000309550"/>
    </source>
</evidence>
<reference evidence="5 6" key="1">
    <citation type="submission" date="2019-05" db="EMBL/GenBank/DDBJ databases">
        <title>Sulfitobacter sabulilitoris sp. nov., isolated from a marine sand.</title>
        <authorList>
            <person name="Yoon J.-H."/>
        </authorList>
    </citation>
    <scope>NUCLEOTIDE SEQUENCE [LARGE SCALE GENOMIC DNA]</scope>
    <source>
        <strain evidence="5 6">HSMS-29</strain>
    </source>
</reference>
<evidence type="ECO:0000256" key="4">
    <source>
        <dbReference type="RuleBase" id="RU362029"/>
    </source>
</evidence>
<dbReference type="InterPro" id="IPR036249">
    <property type="entry name" value="Thioredoxin-like_sf"/>
</dbReference>
<evidence type="ECO:0000313" key="5">
    <source>
        <dbReference type="EMBL" id="TMM55366.1"/>
    </source>
</evidence>
<dbReference type="SUPFAM" id="SSF52833">
    <property type="entry name" value="Thioredoxin-like"/>
    <property type="match status" value="1"/>
</dbReference>
<dbReference type="Gene3D" id="3.40.30.10">
    <property type="entry name" value="Glutaredoxin"/>
    <property type="match status" value="1"/>
</dbReference>
<evidence type="ECO:0000256" key="3">
    <source>
        <dbReference type="PROSITE-ProRule" id="PRU01282"/>
    </source>
</evidence>
<keyword evidence="6" id="KW-1185">Reference proteome</keyword>
<evidence type="ECO:0000256" key="2">
    <source>
        <dbReference type="ARBA" id="ARBA00023002"/>
    </source>
</evidence>
<sequence>MITLWHNPRCSKSRAALALIDASGHPVTIRLYLKDTPGLAELDAARTALGVAAIDMMRTGEQTFKNLGLSTASPDETLLRAMADHPILIERPIAFAGSRAAIGRPPEAIADLL</sequence>
<comment type="similarity">
    <text evidence="1 3 4">Belongs to the ArsC family.</text>
</comment>
<dbReference type="PANTHER" id="PTHR30041">
    <property type="entry name" value="ARSENATE REDUCTASE"/>
    <property type="match status" value="1"/>
</dbReference>
<name>A0A5S3PM55_9RHOB</name>
<dbReference type="EC" id="1.20.4.1" evidence="4"/>
<comment type="caution">
    <text evidence="5">The sequence shown here is derived from an EMBL/GenBank/DDBJ whole genome shotgun (WGS) entry which is preliminary data.</text>
</comment>
<dbReference type="InterPro" id="IPR006659">
    <property type="entry name" value="Arsenate_reductase"/>
</dbReference>
<dbReference type="InterPro" id="IPR006660">
    <property type="entry name" value="Arsenate_reductase-like"/>
</dbReference>
<dbReference type="GO" id="GO:0008794">
    <property type="term" value="F:arsenate reductase (glutaredoxin) activity"/>
    <property type="evidence" value="ECO:0007669"/>
    <property type="project" value="UniProtKB-UniRule"/>
</dbReference>
<proteinExistence type="inferred from homology"/>
<accession>A0A5S3PM55</accession>
<dbReference type="EMBL" id="VANS01000001">
    <property type="protein sequence ID" value="TMM55366.1"/>
    <property type="molecule type" value="Genomic_DNA"/>
</dbReference>
<comment type="catalytic activity">
    <reaction evidence="4">
        <text>[glutaredoxin]-dithiol + arsenate + glutathione + H(+) = glutathionyl-S-S-[glutaredoxin] + arsenite + H2O</text>
        <dbReference type="Rhea" id="RHEA:22016"/>
        <dbReference type="Rhea" id="RHEA-COMP:10729"/>
        <dbReference type="Rhea" id="RHEA-COMP:17668"/>
        <dbReference type="ChEBI" id="CHEBI:15377"/>
        <dbReference type="ChEBI" id="CHEBI:15378"/>
        <dbReference type="ChEBI" id="CHEBI:29242"/>
        <dbReference type="ChEBI" id="CHEBI:29950"/>
        <dbReference type="ChEBI" id="CHEBI:48597"/>
        <dbReference type="ChEBI" id="CHEBI:57925"/>
        <dbReference type="ChEBI" id="CHEBI:146199"/>
        <dbReference type="EC" id="1.20.4.1"/>
    </reaction>
</comment>
<dbReference type="PANTHER" id="PTHR30041:SF4">
    <property type="entry name" value="ARSENATE REDUCTASE"/>
    <property type="match status" value="1"/>
</dbReference>
<organism evidence="5 6">
    <name type="scientific">Sulfitobacter sabulilitoris</name>
    <dbReference type="NCBI Taxonomy" id="2562655"/>
    <lineage>
        <taxon>Bacteria</taxon>
        <taxon>Pseudomonadati</taxon>
        <taxon>Pseudomonadota</taxon>
        <taxon>Alphaproteobacteria</taxon>
        <taxon>Rhodobacterales</taxon>
        <taxon>Roseobacteraceae</taxon>
        <taxon>Sulfitobacter</taxon>
    </lineage>
</organism>
<dbReference type="CDD" id="cd03034">
    <property type="entry name" value="ArsC_ArsC"/>
    <property type="match status" value="1"/>
</dbReference>
<protein>
    <recommendedName>
        <fullName evidence="4">Arsenate reductase</fullName>
        <ecNumber evidence="4">1.20.4.1</ecNumber>
    </recommendedName>
</protein>